<dbReference type="PANTHER" id="PTHR20854">
    <property type="entry name" value="INOSITOL MONOPHOSPHATASE"/>
    <property type="match status" value="1"/>
</dbReference>
<dbReference type="Proteomes" id="UP001501116">
    <property type="component" value="Unassembled WGS sequence"/>
</dbReference>
<dbReference type="Pfam" id="PF00459">
    <property type="entry name" value="Inositol_P"/>
    <property type="match status" value="1"/>
</dbReference>
<dbReference type="PANTHER" id="PTHR20854:SF4">
    <property type="entry name" value="INOSITOL-1-MONOPHOSPHATASE-RELATED"/>
    <property type="match status" value="1"/>
</dbReference>
<dbReference type="SUPFAM" id="SSF56655">
    <property type="entry name" value="Carbohydrate phosphatase"/>
    <property type="match status" value="1"/>
</dbReference>
<dbReference type="PROSITE" id="PS00629">
    <property type="entry name" value="IMP_1"/>
    <property type="match status" value="1"/>
</dbReference>
<keyword evidence="5" id="KW-1185">Reference proteome</keyword>
<keyword evidence="1" id="KW-0479">Metal-binding</keyword>
<evidence type="ECO:0000313" key="4">
    <source>
        <dbReference type="EMBL" id="GAA1968511.1"/>
    </source>
</evidence>
<dbReference type="InterPro" id="IPR020583">
    <property type="entry name" value="Inositol_monoP_metal-BS"/>
</dbReference>
<dbReference type="CDD" id="cd01637">
    <property type="entry name" value="IMPase_like"/>
    <property type="match status" value="1"/>
</dbReference>
<dbReference type="EMBL" id="BAAANN010000019">
    <property type="protein sequence ID" value="GAA1968511.1"/>
    <property type="molecule type" value="Genomic_DNA"/>
</dbReference>
<dbReference type="InterPro" id="IPR000760">
    <property type="entry name" value="Inositol_monophosphatase-like"/>
</dbReference>
<dbReference type="PRINTS" id="PR00377">
    <property type="entry name" value="IMPHPHTASES"/>
</dbReference>
<accession>A0ABP5CV34</accession>
<evidence type="ECO:0000256" key="2">
    <source>
        <dbReference type="ARBA" id="ARBA00022801"/>
    </source>
</evidence>
<name>A0ABP5CV34_9PSEU</name>
<gene>
    <name evidence="4" type="ORF">GCM10009754_46870</name>
</gene>
<evidence type="ECO:0000313" key="5">
    <source>
        <dbReference type="Proteomes" id="UP001501116"/>
    </source>
</evidence>
<dbReference type="Gene3D" id="3.40.190.80">
    <property type="match status" value="1"/>
</dbReference>
<sequence>MRELSELLEIARSAVGIGDRLMTTAERGEVHEKGDRDFVTDLDVRVQKEIRAYLEGATPDIDFLGEEEGGGTLDESAEYVWVLDPIDGTSNFAHGLPLCACQLALVHRGEPVLGVIAAPFLGKRYHAAKGLGAFCDGEPIRVRDNTDLKRAIFSLGDFGIGSASAAKNELRFGILRSLADNVERVRMFGSAALDLAFVAEGRTDGCIVLGNKPWDTAPGVVLVREAGGTVIDRTGAAHTFGSAETVAGGAELVGLPDFRERTGLG</sequence>
<evidence type="ECO:0000256" key="1">
    <source>
        <dbReference type="ARBA" id="ARBA00022723"/>
    </source>
</evidence>
<organism evidence="4 5">
    <name type="scientific">Amycolatopsis minnesotensis</name>
    <dbReference type="NCBI Taxonomy" id="337894"/>
    <lineage>
        <taxon>Bacteria</taxon>
        <taxon>Bacillati</taxon>
        <taxon>Actinomycetota</taxon>
        <taxon>Actinomycetes</taxon>
        <taxon>Pseudonocardiales</taxon>
        <taxon>Pseudonocardiaceae</taxon>
        <taxon>Amycolatopsis</taxon>
    </lineage>
</organism>
<evidence type="ECO:0000256" key="3">
    <source>
        <dbReference type="ARBA" id="ARBA00022842"/>
    </source>
</evidence>
<keyword evidence="3" id="KW-0460">Magnesium</keyword>
<proteinExistence type="predicted"/>
<dbReference type="Gene3D" id="3.30.540.10">
    <property type="entry name" value="Fructose-1,6-Bisphosphatase, subunit A, domain 1"/>
    <property type="match status" value="1"/>
</dbReference>
<keyword evidence="2" id="KW-0378">Hydrolase</keyword>
<protein>
    <submittedName>
        <fullName evidence="4">Inositol monophosphatase family protein</fullName>
    </submittedName>
</protein>
<reference evidence="5" key="1">
    <citation type="journal article" date="2019" name="Int. J. Syst. Evol. Microbiol.">
        <title>The Global Catalogue of Microorganisms (GCM) 10K type strain sequencing project: providing services to taxonomists for standard genome sequencing and annotation.</title>
        <authorList>
            <consortium name="The Broad Institute Genomics Platform"/>
            <consortium name="The Broad Institute Genome Sequencing Center for Infectious Disease"/>
            <person name="Wu L."/>
            <person name="Ma J."/>
        </authorList>
    </citation>
    <scope>NUCLEOTIDE SEQUENCE [LARGE SCALE GENOMIC DNA]</scope>
    <source>
        <strain evidence="5">JCM 14545</strain>
    </source>
</reference>
<dbReference type="RefSeq" id="WP_344422592.1">
    <property type="nucleotide sequence ID" value="NZ_BAAANN010000019.1"/>
</dbReference>
<comment type="caution">
    <text evidence="4">The sequence shown here is derived from an EMBL/GenBank/DDBJ whole genome shotgun (WGS) entry which is preliminary data.</text>
</comment>